<dbReference type="InterPro" id="IPR026444">
    <property type="entry name" value="Secre_tail"/>
</dbReference>
<dbReference type="RefSeq" id="WP_119657250.1">
    <property type="nucleotide sequence ID" value="NZ_JBHUOI010000016.1"/>
</dbReference>
<evidence type="ECO:0000313" key="4">
    <source>
        <dbReference type="EMBL" id="RIY06694.1"/>
    </source>
</evidence>
<gene>
    <name evidence="4" type="ORF">D0T11_18255</name>
</gene>
<dbReference type="Gene3D" id="2.60.40.4070">
    <property type="match status" value="1"/>
</dbReference>
<dbReference type="NCBIfam" id="TIGR04183">
    <property type="entry name" value="Por_Secre_tail"/>
    <property type="match status" value="1"/>
</dbReference>
<name>A0A418QNG1_9BACT</name>
<dbReference type="OrthoDB" id="881643at2"/>
<dbReference type="Pfam" id="PF18962">
    <property type="entry name" value="Por_Secre_tail"/>
    <property type="match status" value="1"/>
</dbReference>
<feature type="region of interest" description="Disordered" evidence="1">
    <location>
        <begin position="92"/>
        <end position="112"/>
    </location>
</feature>
<evidence type="ECO:0000259" key="3">
    <source>
        <dbReference type="Pfam" id="PF18962"/>
    </source>
</evidence>
<feature type="chain" id="PRO_5019527925" evidence="2">
    <location>
        <begin position="25"/>
        <end position="296"/>
    </location>
</feature>
<feature type="domain" description="Secretion system C-terminal sorting" evidence="3">
    <location>
        <begin position="217"/>
        <end position="293"/>
    </location>
</feature>
<sequence>MKTFSFPALLLAALLLAAAPASLAQTTTPAPTTASGRTAHHEARAYVREQVLPAVRQQRQQLETQLTAADRAQLAIYRSQLREIRDKGQALRQSWRAAAGTPAPPTGSRPTLTEAQQQQVRQLRTETKGILASVRELAQQYAPNISRLTAVLEPRQQKWTADLHAIIGRAGGPAETAAHAGRHQRRGGPIGRLLRPTAFLLLDPIAPAPTVRAQSRVYPNPATATTQLAYEVTKAGPVTVEVLDSRGNTLRTVAQNGQQDKGPHTLAVDVADLPAGTYFFKIMTRAGAETRRFVKE</sequence>
<dbReference type="Proteomes" id="UP000284250">
    <property type="component" value="Unassembled WGS sequence"/>
</dbReference>
<evidence type="ECO:0000313" key="5">
    <source>
        <dbReference type="Proteomes" id="UP000284250"/>
    </source>
</evidence>
<dbReference type="EMBL" id="QYCN01000037">
    <property type="protein sequence ID" value="RIY06694.1"/>
    <property type="molecule type" value="Genomic_DNA"/>
</dbReference>
<organism evidence="4 5">
    <name type="scientific">Hymenobacter rubripertinctus</name>
    <dbReference type="NCBI Taxonomy" id="2029981"/>
    <lineage>
        <taxon>Bacteria</taxon>
        <taxon>Pseudomonadati</taxon>
        <taxon>Bacteroidota</taxon>
        <taxon>Cytophagia</taxon>
        <taxon>Cytophagales</taxon>
        <taxon>Hymenobacteraceae</taxon>
        <taxon>Hymenobacter</taxon>
    </lineage>
</organism>
<evidence type="ECO:0000256" key="1">
    <source>
        <dbReference type="SAM" id="MobiDB-lite"/>
    </source>
</evidence>
<accession>A0A418QNG1</accession>
<evidence type="ECO:0000256" key="2">
    <source>
        <dbReference type="SAM" id="SignalP"/>
    </source>
</evidence>
<keyword evidence="2" id="KW-0732">Signal</keyword>
<reference evidence="4 5" key="1">
    <citation type="submission" date="2019-01" db="EMBL/GenBank/DDBJ databases">
        <title>Hymenobacter humicola sp. nov., isolated from soils in Antarctica.</title>
        <authorList>
            <person name="Sedlacek I."/>
            <person name="Holochova P."/>
            <person name="Kralova S."/>
            <person name="Pantucek R."/>
            <person name="Stankova E."/>
            <person name="Vrbovska V."/>
            <person name="Kristofova L."/>
            <person name="Svec P."/>
            <person name="Busse H.-J."/>
        </authorList>
    </citation>
    <scope>NUCLEOTIDE SEQUENCE [LARGE SCALE GENOMIC DNA]</scope>
    <source>
        <strain evidence="4 5">CCM 8852</strain>
    </source>
</reference>
<comment type="caution">
    <text evidence="4">The sequence shown here is derived from an EMBL/GenBank/DDBJ whole genome shotgun (WGS) entry which is preliminary data.</text>
</comment>
<dbReference type="AlphaFoldDB" id="A0A418QNG1"/>
<feature type="signal peptide" evidence="2">
    <location>
        <begin position="1"/>
        <end position="24"/>
    </location>
</feature>
<keyword evidence="5" id="KW-1185">Reference proteome</keyword>
<protein>
    <submittedName>
        <fullName evidence="4">T9SS C-terminal target domain-containing protein</fullName>
    </submittedName>
</protein>
<proteinExistence type="predicted"/>